<proteinExistence type="predicted"/>
<gene>
    <name evidence="1" type="ORF">METZ01_LOCUS51536</name>
</gene>
<reference evidence="1" key="1">
    <citation type="submission" date="2018-05" db="EMBL/GenBank/DDBJ databases">
        <authorList>
            <person name="Lanie J.A."/>
            <person name="Ng W.-L."/>
            <person name="Kazmierczak K.M."/>
            <person name="Andrzejewski T.M."/>
            <person name="Davidsen T.M."/>
            <person name="Wayne K.J."/>
            <person name="Tettelin H."/>
            <person name="Glass J.I."/>
            <person name="Rusch D."/>
            <person name="Podicherti R."/>
            <person name="Tsui H.-C.T."/>
            <person name="Winkler M.E."/>
        </authorList>
    </citation>
    <scope>NUCLEOTIDE SEQUENCE</scope>
</reference>
<name>A0A381S3L9_9ZZZZ</name>
<organism evidence="1">
    <name type="scientific">marine metagenome</name>
    <dbReference type="NCBI Taxonomy" id="408172"/>
    <lineage>
        <taxon>unclassified sequences</taxon>
        <taxon>metagenomes</taxon>
        <taxon>ecological metagenomes</taxon>
    </lineage>
</organism>
<dbReference type="EMBL" id="UINC01002628">
    <property type="protein sequence ID" value="SUZ98682.1"/>
    <property type="molecule type" value="Genomic_DNA"/>
</dbReference>
<protein>
    <submittedName>
        <fullName evidence="1">Uncharacterized protein</fullName>
    </submittedName>
</protein>
<dbReference type="AlphaFoldDB" id="A0A381S3L9"/>
<sequence length="47" mass="5468">MKNKLKTYIDVDKSILKAQPNTGTGTFEFNIAAPGWEEKYWPYTQED</sequence>
<evidence type="ECO:0000313" key="1">
    <source>
        <dbReference type="EMBL" id="SUZ98682.1"/>
    </source>
</evidence>
<accession>A0A381S3L9</accession>